<dbReference type="EMBL" id="RJVU01023003">
    <property type="protein sequence ID" value="ROL50053.1"/>
    <property type="molecule type" value="Genomic_DNA"/>
</dbReference>
<evidence type="ECO:0000256" key="1">
    <source>
        <dbReference type="SAM" id="MobiDB-lite"/>
    </source>
</evidence>
<feature type="compositionally biased region" description="Polar residues" evidence="1">
    <location>
        <begin position="43"/>
        <end position="56"/>
    </location>
</feature>
<evidence type="ECO:0000313" key="2">
    <source>
        <dbReference type="EMBL" id="ROL50053.1"/>
    </source>
</evidence>
<keyword evidence="3" id="KW-1185">Reference proteome</keyword>
<dbReference type="Proteomes" id="UP000281406">
    <property type="component" value="Unassembled WGS sequence"/>
</dbReference>
<feature type="region of interest" description="Disordered" evidence="1">
    <location>
        <begin position="25"/>
        <end position="66"/>
    </location>
</feature>
<sequence>MFSMRKNLLSQMEKIIILPRCAQGELSKDPSTGEQSAPGETLTEFSSGDTVANNPLGNDIEFQNLDDSLKARGEEYNLPEISMEGTVEAVPRELPEQSLLVPDSSNGQGIDLKDSEKQHSDAKDDVRSIPDESPEDCPVRTSGRIRRPPGVFHYPELGKPLISFAQTLLEGFHKSFVDTLNDSQSMIPRNTTSSEYYII</sequence>
<reference evidence="2 3" key="1">
    <citation type="submission" date="2018-10" db="EMBL/GenBank/DDBJ databases">
        <title>Genome assembly for a Yunnan-Guizhou Plateau 3E fish, Anabarilius grahami (Regan), and its evolutionary and genetic applications.</title>
        <authorList>
            <person name="Jiang W."/>
        </authorList>
    </citation>
    <scope>NUCLEOTIDE SEQUENCE [LARGE SCALE GENOMIC DNA]</scope>
    <source>
        <strain evidence="2">AG-KIZ</strain>
        <tissue evidence="2">Muscle</tissue>
    </source>
</reference>
<name>A0A3N0YV35_ANAGA</name>
<gene>
    <name evidence="2" type="ORF">DPX16_5812</name>
</gene>
<evidence type="ECO:0000313" key="3">
    <source>
        <dbReference type="Proteomes" id="UP000281406"/>
    </source>
</evidence>
<comment type="caution">
    <text evidence="2">The sequence shown here is derived from an EMBL/GenBank/DDBJ whole genome shotgun (WGS) entry which is preliminary data.</text>
</comment>
<accession>A0A3N0YV35</accession>
<organism evidence="2 3">
    <name type="scientific">Anabarilius grahami</name>
    <name type="common">Kanglang fish</name>
    <name type="synonym">Barilius grahami</name>
    <dbReference type="NCBI Taxonomy" id="495550"/>
    <lineage>
        <taxon>Eukaryota</taxon>
        <taxon>Metazoa</taxon>
        <taxon>Chordata</taxon>
        <taxon>Craniata</taxon>
        <taxon>Vertebrata</taxon>
        <taxon>Euteleostomi</taxon>
        <taxon>Actinopterygii</taxon>
        <taxon>Neopterygii</taxon>
        <taxon>Teleostei</taxon>
        <taxon>Ostariophysi</taxon>
        <taxon>Cypriniformes</taxon>
        <taxon>Xenocyprididae</taxon>
        <taxon>Xenocypridinae</taxon>
        <taxon>Xenocypridinae incertae sedis</taxon>
        <taxon>Anabarilius</taxon>
    </lineage>
</organism>
<dbReference type="AlphaFoldDB" id="A0A3N0YV35"/>
<feature type="compositionally biased region" description="Basic and acidic residues" evidence="1">
    <location>
        <begin position="111"/>
        <end position="130"/>
    </location>
</feature>
<proteinExistence type="predicted"/>
<feature type="region of interest" description="Disordered" evidence="1">
    <location>
        <begin position="99"/>
        <end position="148"/>
    </location>
</feature>
<protein>
    <submittedName>
        <fullName evidence="2">Uncharacterized protein</fullName>
    </submittedName>
</protein>